<evidence type="ECO:0000256" key="8">
    <source>
        <dbReference type="SAM" id="Phobius"/>
    </source>
</evidence>
<feature type="active site" description="Nucleophile" evidence="7">
    <location>
        <position position="412"/>
    </location>
</feature>
<name>A0A3N5Y624_9ALTE</name>
<reference evidence="10 11" key="1">
    <citation type="submission" date="2018-11" db="EMBL/GenBank/DDBJ databases">
        <authorList>
            <person name="Ye M.-Q."/>
            <person name="Du Z.-J."/>
        </authorList>
    </citation>
    <scope>NUCLEOTIDE SEQUENCE [LARGE SCALE GENOMIC DNA]</scope>
    <source>
        <strain evidence="10 11">U0105</strain>
    </source>
</reference>
<dbReference type="NCBIfam" id="TIGR00706">
    <property type="entry name" value="SppA_dom"/>
    <property type="match status" value="1"/>
</dbReference>
<keyword evidence="4" id="KW-0378">Hydrolase</keyword>
<dbReference type="AlphaFoldDB" id="A0A3N5Y624"/>
<dbReference type="CDD" id="cd07018">
    <property type="entry name" value="S49_SppA_67K_type"/>
    <property type="match status" value="1"/>
</dbReference>
<feature type="domain" description="Peptidase S49" evidence="9">
    <location>
        <begin position="138"/>
        <end position="295"/>
    </location>
</feature>
<dbReference type="PANTHER" id="PTHR33209">
    <property type="entry name" value="PROTEASE 4"/>
    <property type="match status" value="1"/>
</dbReference>
<dbReference type="GO" id="GO:0016020">
    <property type="term" value="C:membrane"/>
    <property type="evidence" value="ECO:0007669"/>
    <property type="project" value="UniProtKB-SubCell"/>
</dbReference>
<evidence type="ECO:0000256" key="7">
    <source>
        <dbReference type="PIRSR" id="PIRSR001217-1"/>
    </source>
</evidence>
<comment type="similarity">
    <text evidence="2">Belongs to the peptidase S49 family.</text>
</comment>
<dbReference type="InterPro" id="IPR004634">
    <property type="entry name" value="Pept_S49_pIV"/>
</dbReference>
<dbReference type="GO" id="GO:0006465">
    <property type="term" value="P:signal peptide processing"/>
    <property type="evidence" value="ECO:0007669"/>
    <property type="project" value="InterPro"/>
</dbReference>
<dbReference type="InterPro" id="IPR047272">
    <property type="entry name" value="S49_SppA_C"/>
</dbReference>
<dbReference type="RefSeq" id="WP_124026743.1">
    <property type="nucleotide sequence ID" value="NZ_JBHRSN010000005.1"/>
</dbReference>
<proteinExistence type="inferred from homology"/>
<dbReference type="InterPro" id="IPR029045">
    <property type="entry name" value="ClpP/crotonase-like_dom_sf"/>
</dbReference>
<dbReference type="Gene3D" id="3.90.226.10">
    <property type="entry name" value="2-enoyl-CoA Hydratase, Chain A, domain 1"/>
    <property type="match status" value="2"/>
</dbReference>
<dbReference type="InterPro" id="IPR004635">
    <property type="entry name" value="Pept_S49_SppA"/>
</dbReference>
<gene>
    <name evidence="10" type="primary">sppA</name>
    <name evidence="10" type="ORF">DRW07_04950</name>
</gene>
<dbReference type="InterPro" id="IPR047217">
    <property type="entry name" value="S49_SppA_67K_type_N"/>
</dbReference>
<protein>
    <submittedName>
        <fullName evidence="10">Signal peptide peptidase SppA</fullName>
    </submittedName>
</protein>
<evidence type="ECO:0000256" key="5">
    <source>
        <dbReference type="ARBA" id="ARBA00022825"/>
    </source>
</evidence>
<evidence type="ECO:0000313" key="10">
    <source>
        <dbReference type="EMBL" id="RPJ68743.1"/>
    </source>
</evidence>
<keyword evidence="3" id="KW-0645">Protease</keyword>
<evidence type="ECO:0000259" key="9">
    <source>
        <dbReference type="Pfam" id="PF01343"/>
    </source>
</evidence>
<feature type="transmembrane region" description="Helical" evidence="8">
    <location>
        <begin position="25"/>
        <end position="43"/>
    </location>
</feature>
<sequence>MAESRSWTKSLFVGTWNVLNFSRKLFFNIIFIAIAVFIIIALSSDNDKLSVTPDSMLKIDFKGRLVIEEQEVDPFDKFMQEALEQEDDNPEMLVRDLVFALENAAQDNRIKGLVLNLQALMPSGLDKLRTVAEAIDSFKASGKPVYAVGDYYSRDQYYLAAHADKIVLNPMGAVLIDGYGRYGVYMKDFLDKLKVTANIFRVGTYKSAIEPFIRNDMSEAAKEANKAWLDKYWEQYKADVMTARGFDEAQFDEKLSSLIEKFKAVGGDFSDYALEYGWVDELKSREQVREMMLEHVEEADNRSGYKLTSYNTYMKIINPNLPVVETSDAKIAVVVASGTILNGNQKAGAIGGDSTARLLRKARKDDSVKAVVLHVDSPGGSAFASEVIRQEVLNLKAAGKPVVAKMGTYAASGGYWISASSDYIVASPSTITGSIGVFGLFMTYEKSLNYLGINSDGVGSTELADLSPARGMSEGYKDLFQLNVENLYGEFINLVATERNLSVDTVDGIAQGRVWIGETALELGLVDELGTLDSAVAKAAELASIDNYDISYVKRSLSPQELFWKEFFGQALASTASAGLSHVQSPLLDAIKHAVNHFDELYRLNDPQGVYIYCLQCKMH</sequence>
<evidence type="ECO:0000256" key="1">
    <source>
        <dbReference type="ARBA" id="ARBA00004370"/>
    </source>
</evidence>
<dbReference type="Pfam" id="PF01343">
    <property type="entry name" value="Peptidase_S49"/>
    <property type="match status" value="2"/>
</dbReference>
<feature type="domain" description="Peptidase S49" evidence="9">
    <location>
        <begin position="395"/>
        <end position="545"/>
    </location>
</feature>
<dbReference type="EMBL" id="RPOK01000001">
    <property type="protein sequence ID" value="RPJ68743.1"/>
    <property type="molecule type" value="Genomic_DNA"/>
</dbReference>
<dbReference type="GO" id="GO:0008236">
    <property type="term" value="F:serine-type peptidase activity"/>
    <property type="evidence" value="ECO:0007669"/>
    <property type="project" value="UniProtKB-KW"/>
</dbReference>
<dbReference type="Gene3D" id="6.20.330.10">
    <property type="match status" value="1"/>
</dbReference>
<keyword evidence="8" id="KW-0812">Transmembrane</keyword>
<accession>A0A3N5Y624</accession>
<evidence type="ECO:0000256" key="6">
    <source>
        <dbReference type="ARBA" id="ARBA00023136"/>
    </source>
</evidence>
<keyword evidence="5" id="KW-0720">Serine protease</keyword>
<dbReference type="OrthoDB" id="9764363at2"/>
<evidence type="ECO:0000256" key="3">
    <source>
        <dbReference type="ARBA" id="ARBA00022670"/>
    </source>
</evidence>
<dbReference type="SUPFAM" id="SSF52096">
    <property type="entry name" value="ClpP/crotonase"/>
    <property type="match status" value="2"/>
</dbReference>
<organism evidence="10 11">
    <name type="scientific">Alteromonas sediminis</name>
    <dbReference type="NCBI Taxonomy" id="2259342"/>
    <lineage>
        <taxon>Bacteria</taxon>
        <taxon>Pseudomonadati</taxon>
        <taxon>Pseudomonadota</taxon>
        <taxon>Gammaproteobacteria</taxon>
        <taxon>Alteromonadales</taxon>
        <taxon>Alteromonadaceae</taxon>
        <taxon>Alteromonas/Salinimonas group</taxon>
        <taxon>Alteromonas</taxon>
    </lineage>
</organism>
<dbReference type="PIRSF" id="PIRSF001217">
    <property type="entry name" value="Protease_4_SppA"/>
    <property type="match status" value="1"/>
</dbReference>
<keyword evidence="8" id="KW-1133">Transmembrane helix</keyword>
<keyword evidence="6 8" id="KW-0472">Membrane</keyword>
<dbReference type="InterPro" id="IPR002142">
    <property type="entry name" value="Peptidase_S49"/>
</dbReference>
<comment type="subcellular location">
    <subcellularLocation>
        <location evidence="1">Membrane</location>
    </subcellularLocation>
</comment>
<dbReference type="PANTHER" id="PTHR33209:SF1">
    <property type="entry name" value="PEPTIDASE S49 DOMAIN-CONTAINING PROTEIN"/>
    <property type="match status" value="1"/>
</dbReference>
<dbReference type="CDD" id="cd07023">
    <property type="entry name" value="S49_Sppa_N_C"/>
    <property type="match status" value="1"/>
</dbReference>
<evidence type="ECO:0000313" key="11">
    <source>
        <dbReference type="Proteomes" id="UP000275281"/>
    </source>
</evidence>
<evidence type="ECO:0000256" key="2">
    <source>
        <dbReference type="ARBA" id="ARBA00008683"/>
    </source>
</evidence>
<comment type="caution">
    <text evidence="10">The sequence shown here is derived from an EMBL/GenBank/DDBJ whole genome shotgun (WGS) entry which is preliminary data.</text>
</comment>
<dbReference type="Proteomes" id="UP000275281">
    <property type="component" value="Unassembled WGS sequence"/>
</dbReference>
<evidence type="ECO:0000256" key="4">
    <source>
        <dbReference type="ARBA" id="ARBA00022801"/>
    </source>
</evidence>
<feature type="active site" description="Proton donor/acceptor" evidence="7">
    <location>
        <position position="206"/>
    </location>
</feature>
<dbReference type="NCBIfam" id="TIGR00705">
    <property type="entry name" value="SppA_67K"/>
    <property type="match status" value="1"/>
</dbReference>
<keyword evidence="11" id="KW-1185">Reference proteome</keyword>